<protein>
    <submittedName>
        <fullName evidence="1">Uncharacterized protein</fullName>
    </submittedName>
</protein>
<gene>
    <name evidence="1" type="ORF">GCM10023205_20740</name>
</gene>
<reference evidence="2" key="1">
    <citation type="journal article" date="2019" name="Int. J. Syst. Evol. Microbiol.">
        <title>The Global Catalogue of Microorganisms (GCM) 10K type strain sequencing project: providing services to taxonomists for standard genome sequencing and annotation.</title>
        <authorList>
            <consortium name="The Broad Institute Genomics Platform"/>
            <consortium name="The Broad Institute Genome Sequencing Center for Infectious Disease"/>
            <person name="Wu L."/>
            <person name="Ma J."/>
        </authorList>
    </citation>
    <scope>NUCLEOTIDE SEQUENCE [LARGE SCALE GENOMIC DNA]</scope>
    <source>
        <strain evidence="2">JCM 17986</strain>
    </source>
</reference>
<dbReference type="RefSeq" id="WP_345675064.1">
    <property type="nucleotide sequence ID" value="NZ_BAABHS010000006.1"/>
</dbReference>
<name>A0ABP9H3C3_9ACTN</name>
<accession>A0ABP9H3C3</accession>
<keyword evidence="2" id="KW-1185">Reference proteome</keyword>
<proteinExistence type="predicted"/>
<dbReference type="EMBL" id="BAABHS010000006">
    <property type="protein sequence ID" value="GAA4958068.1"/>
    <property type="molecule type" value="Genomic_DNA"/>
</dbReference>
<dbReference type="Proteomes" id="UP001500466">
    <property type="component" value="Unassembled WGS sequence"/>
</dbReference>
<organism evidence="1 2">
    <name type="scientific">Yinghuangia aomiensis</name>
    <dbReference type="NCBI Taxonomy" id="676205"/>
    <lineage>
        <taxon>Bacteria</taxon>
        <taxon>Bacillati</taxon>
        <taxon>Actinomycetota</taxon>
        <taxon>Actinomycetes</taxon>
        <taxon>Kitasatosporales</taxon>
        <taxon>Streptomycetaceae</taxon>
        <taxon>Yinghuangia</taxon>
    </lineage>
</organism>
<sequence length="83" mass="8694">MPGSTTLSRHASATFLDHTDAERLLAVVNELARMTVDTPNRLSDAQVAALCGPSMSGRAELAAWLTGLSGTVSEQQHHGLGHA</sequence>
<evidence type="ECO:0000313" key="1">
    <source>
        <dbReference type="EMBL" id="GAA4958068.1"/>
    </source>
</evidence>
<evidence type="ECO:0000313" key="2">
    <source>
        <dbReference type="Proteomes" id="UP001500466"/>
    </source>
</evidence>
<comment type="caution">
    <text evidence="1">The sequence shown here is derived from an EMBL/GenBank/DDBJ whole genome shotgun (WGS) entry which is preliminary data.</text>
</comment>